<protein>
    <submittedName>
        <fullName evidence="2">Uncharacterized protein</fullName>
    </submittedName>
</protein>
<proteinExistence type="predicted"/>
<organism evidence="2 3">
    <name type="scientific">Brachionus plicatilis</name>
    <name type="common">Marine rotifer</name>
    <name type="synonym">Brachionus muelleri</name>
    <dbReference type="NCBI Taxonomy" id="10195"/>
    <lineage>
        <taxon>Eukaryota</taxon>
        <taxon>Metazoa</taxon>
        <taxon>Spiralia</taxon>
        <taxon>Gnathifera</taxon>
        <taxon>Rotifera</taxon>
        <taxon>Eurotatoria</taxon>
        <taxon>Monogononta</taxon>
        <taxon>Pseudotrocha</taxon>
        <taxon>Ploima</taxon>
        <taxon>Brachionidae</taxon>
        <taxon>Brachionus</taxon>
    </lineage>
</organism>
<dbReference type="Proteomes" id="UP000276133">
    <property type="component" value="Unassembled WGS sequence"/>
</dbReference>
<evidence type="ECO:0000256" key="1">
    <source>
        <dbReference type="SAM" id="Phobius"/>
    </source>
</evidence>
<evidence type="ECO:0000313" key="3">
    <source>
        <dbReference type="Proteomes" id="UP000276133"/>
    </source>
</evidence>
<sequence length="71" mass="8307">MVEKSTRCLIRLSNEWVKNLLPFEKISERWAKKPMSSTINIKFAIFITFSVVFSQLNFSTFKGFTNLNKSI</sequence>
<keyword evidence="1" id="KW-1133">Transmembrane helix</keyword>
<dbReference type="EMBL" id="REGN01001941">
    <property type="protein sequence ID" value="RNA31465.1"/>
    <property type="molecule type" value="Genomic_DNA"/>
</dbReference>
<name>A0A3M7S757_BRAPC</name>
<accession>A0A3M7S757</accession>
<comment type="caution">
    <text evidence="2">The sequence shown here is derived from an EMBL/GenBank/DDBJ whole genome shotgun (WGS) entry which is preliminary data.</text>
</comment>
<keyword evidence="3" id="KW-1185">Reference proteome</keyword>
<reference evidence="2 3" key="1">
    <citation type="journal article" date="2018" name="Sci. Rep.">
        <title>Genomic signatures of local adaptation to the degree of environmental predictability in rotifers.</title>
        <authorList>
            <person name="Franch-Gras L."/>
            <person name="Hahn C."/>
            <person name="Garcia-Roger E.M."/>
            <person name="Carmona M.J."/>
            <person name="Serra M."/>
            <person name="Gomez A."/>
        </authorList>
    </citation>
    <scope>NUCLEOTIDE SEQUENCE [LARGE SCALE GENOMIC DNA]</scope>
    <source>
        <strain evidence="2">HYR1</strain>
    </source>
</reference>
<dbReference type="AlphaFoldDB" id="A0A3M7S757"/>
<gene>
    <name evidence="2" type="ORF">BpHYR1_010634</name>
</gene>
<evidence type="ECO:0000313" key="2">
    <source>
        <dbReference type="EMBL" id="RNA31465.1"/>
    </source>
</evidence>
<keyword evidence="1" id="KW-0812">Transmembrane</keyword>
<feature type="transmembrane region" description="Helical" evidence="1">
    <location>
        <begin position="39"/>
        <end position="58"/>
    </location>
</feature>
<keyword evidence="1" id="KW-0472">Membrane</keyword>